<reference evidence="1 2" key="1">
    <citation type="submission" date="2015-12" db="EMBL/GenBank/DDBJ databases">
        <title>Diversity of Burkholderia near neighbor genomes.</title>
        <authorList>
            <person name="Sahl J."/>
            <person name="Wagner D."/>
            <person name="Keim P."/>
        </authorList>
    </citation>
    <scope>NUCLEOTIDE SEQUENCE [LARGE SCALE GENOMIC DNA]</scope>
    <source>
        <strain evidence="1 2">BDU8</strain>
    </source>
</reference>
<evidence type="ECO:0000313" key="1">
    <source>
        <dbReference type="EMBL" id="AOJ07600.1"/>
    </source>
</evidence>
<evidence type="ECO:0000313" key="2">
    <source>
        <dbReference type="Proteomes" id="UP000067711"/>
    </source>
</evidence>
<protein>
    <submittedName>
        <fullName evidence="1">Uncharacterized protein</fullName>
    </submittedName>
</protein>
<sequence>MGHAPMIAPRTNGMIAGQFGIKDSGWNPVAVIARFGLGEQRVIFKVFNQVLHAVPKFDWDHGKGTMAVLLDELNFGHL</sequence>
<dbReference type="Proteomes" id="UP000067711">
    <property type="component" value="Chromosome 2"/>
</dbReference>
<dbReference type="AlphaFoldDB" id="A0A1B4FV93"/>
<gene>
    <name evidence="1" type="ORF">WS71_09955</name>
</gene>
<accession>A0A1B4FV93</accession>
<organism evidence="1 2">
    <name type="scientific">Burkholderia mayonis</name>
    <dbReference type="NCBI Taxonomy" id="1385591"/>
    <lineage>
        <taxon>Bacteria</taxon>
        <taxon>Pseudomonadati</taxon>
        <taxon>Pseudomonadota</taxon>
        <taxon>Betaproteobacteria</taxon>
        <taxon>Burkholderiales</taxon>
        <taxon>Burkholderiaceae</taxon>
        <taxon>Burkholderia</taxon>
        <taxon>pseudomallei group</taxon>
    </lineage>
</organism>
<dbReference type="EMBL" id="CP013388">
    <property type="protein sequence ID" value="AOJ07600.1"/>
    <property type="molecule type" value="Genomic_DNA"/>
</dbReference>
<proteinExistence type="predicted"/>
<name>A0A1B4FV93_9BURK</name>